<dbReference type="InterPro" id="IPR013216">
    <property type="entry name" value="Methyltransf_11"/>
</dbReference>
<keyword evidence="3" id="KW-1185">Reference proteome</keyword>
<dbReference type="Gene3D" id="3.40.50.150">
    <property type="entry name" value="Vaccinia Virus protein VP39"/>
    <property type="match status" value="1"/>
</dbReference>
<dbReference type="InterPro" id="IPR029063">
    <property type="entry name" value="SAM-dependent_MTases_sf"/>
</dbReference>
<accession>A0A0A1SKQ7</accession>
<dbReference type="EMBL" id="CDHN01000001">
    <property type="protein sequence ID" value="CEJ80828.1"/>
    <property type="molecule type" value="Genomic_DNA"/>
</dbReference>
<name>A0A0A1SKQ7_9HYPO</name>
<dbReference type="GO" id="GO:0008757">
    <property type="term" value="F:S-adenosylmethionine-dependent methyltransferase activity"/>
    <property type="evidence" value="ECO:0007669"/>
    <property type="project" value="InterPro"/>
</dbReference>
<evidence type="ECO:0000259" key="1">
    <source>
        <dbReference type="Pfam" id="PF08241"/>
    </source>
</evidence>
<protein>
    <recommendedName>
        <fullName evidence="1">Methyltransferase type 11 domain-containing protein</fullName>
    </recommendedName>
</protein>
<dbReference type="Proteomes" id="UP000039046">
    <property type="component" value="Unassembled WGS sequence"/>
</dbReference>
<gene>
    <name evidence="2" type="ORF">VHEMI00988</name>
</gene>
<dbReference type="STRING" id="1531966.A0A0A1SKQ7"/>
<evidence type="ECO:0000313" key="2">
    <source>
        <dbReference type="EMBL" id="CEJ80828.1"/>
    </source>
</evidence>
<evidence type="ECO:0000313" key="3">
    <source>
        <dbReference type="Proteomes" id="UP000039046"/>
    </source>
</evidence>
<dbReference type="OrthoDB" id="10017101at2759"/>
<sequence>MATTTTTADAGIYTGAVPEDHIKAVAASPNPPSKPAKPDFGLDSLFGLVASAIAAPLYLYATLKGKFEVWDDVLNALPDSTFADHPAIDVGCGRGMVLLKLAQRKKRIAEAAGKGSDSIPLAYGIDIFSTADQTGNAPEATYKNALAMDVVPYTVLHTASFTETFPFEDNTFSLLTSNLAIHNAKREGRLDAVREMARVCMPGGTMIIIDLYGFFKDHKSVLVDELGWKDVDVSVVSWKMLYGVLPCQILKATKPTQ</sequence>
<organism evidence="2 3">
    <name type="scientific">[Torrubiella] hemipterigena</name>
    <dbReference type="NCBI Taxonomy" id="1531966"/>
    <lineage>
        <taxon>Eukaryota</taxon>
        <taxon>Fungi</taxon>
        <taxon>Dikarya</taxon>
        <taxon>Ascomycota</taxon>
        <taxon>Pezizomycotina</taxon>
        <taxon>Sordariomycetes</taxon>
        <taxon>Hypocreomycetidae</taxon>
        <taxon>Hypocreales</taxon>
        <taxon>Clavicipitaceae</taxon>
        <taxon>Clavicipitaceae incertae sedis</taxon>
        <taxon>'Torrubiella' clade</taxon>
    </lineage>
</organism>
<dbReference type="HOGENOM" id="CLU_076542_0_0_1"/>
<reference evidence="2 3" key="1">
    <citation type="journal article" date="2015" name="Genome Announc.">
        <title>Draft Genome Sequence and Gene Annotation of the Entomopathogenic Fungus Verticillium hemipterigenum.</title>
        <authorList>
            <person name="Horn F."/>
            <person name="Habel A."/>
            <person name="Scharf D.H."/>
            <person name="Dworschak J."/>
            <person name="Brakhage A.A."/>
            <person name="Guthke R."/>
            <person name="Hertweck C."/>
            <person name="Linde J."/>
        </authorList>
    </citation>
    <scope>NUCLEOTIDE SEQUENCE [LARGE SCALE GENOMIC DNA]</scope>
</reference>
<feature type="domain" description="Methyltransferase type 11" evidence="1">
    <location>
        <begin position="89"/>
        <end position="208"/>
    </location>
</feature>
<dbReference type="SUPFAM" id="SSF53335">
    <property type="entry name" value="S-adenosyl-L-methionine-dependent methyltransferases"/>
    <property type="match status" value="1"/>
</dbReference>
<dbReference type="CDD" id="cd02440">
    <property type="entry name" value="AdoMet_MTases"/>
    <property type="match status" value="1"/>
</dbReference>
<dbReference type="AlphaFoldDB" id="A0A0A1SKQ7"/>
<dbReference type="Pfam" id="PF08241">
    <property type="entry name" value="Methyltransf_11"/>
    <property type="match status" value="1"/>
</dbReference>
<dbReference type="PANTHER" id="PTHR45277">
    <property type="entry name" value="EXPRESSED PROTEIN"/>
    <property type="match status" value="1"/>
</dbReference>
<proteinExistence type="predicted"/>
<dbReference type="PANTHER" id="PTHR45277:SF1">
    <property type="entry name" value="EXPRESSED PROTEIN"/>
    <property type="match status" value="1"/>
</dbReference>